<reference evidence="1 2" key="1">
    <citation type="submission" date="2020-08" db="EMBL/GenBank/DDBJ databases">
        <title>Genomic Encyclopedia of Type Strains, Phase IV (KMG-IV): sequencing the most valuable type-strain genomes for metagenomic binning, comparative biology and taxonomic classification.</title>
        <authorList>
            <person name="Goeker M."/>
        </authorList>
    </citation>
    <scope>NUCLEOTIDE SEQUENCE [LARGE SCALE GENOMIC DNA]</scope>
    <source>
        <strain evidence="1 2">DSM 7465</strain>
    </source>
</reference>
<gene>
    <name evidence="1" type="ORF">HNQ99_002048</name>
</gene>
<evidence type="ECO:0000313" key="2">
    <source>
        <dbReference type="Proteomes" id="UP000575068"/>
    </source>
</evidence>
<evidence type="ECO:0000313" key="1">
    <source>
        <dbReference type="EMBL" id="MBB4641735.1"/>
    </source>
</evidence>
<name>A0A840HUM9_9SPHN</name>
<dbReference type="AlphaFoldDB" id="A0A840HUM9"/>
<sequence length="74" mass="8063">MFERLMEQGKKSAEAQRVRAIARLAERAGEDLPPGVSVEAFEDGVVLFGHGLLRRMLSDVRLRAIGLLAKGESG</sequence>
<comment type="caution">
    <text evidence="1">The sequence shown here is derived from an EMBL/GenBank/DDBJ whole genome shotgun (WGS) entry which is preliminary data.</text>
</comment>
<keyword evidence="2" id="KW-1185">Reference proteome</keyword>
<dbReference type="Proteomes" id="UP000575068">
    <property type="component" value="Unassembled WGS sequence"/>
</dbReference>
<organism evidence="1 2">
    <name type="scientific">Rhizorhapis suberifaciens</name>
    <name type="common">corky root of lettuce</name>
    <dbReference type="NCBI Taxonomy" id="13656"/>
    <lineage>
        <taxon>Bacteria</taxon>
        <taxon>Pseudomonadati</taxon>
        <taxon>Pseudomonadota</taxon>
        <taxon>Alphaproteobacteria</taxon>
        <taxon>Sphingomonadales</taxon>
        <taxon>Sphingomonadaceae</taxon>
        <taxon>Rhizorhapis</taxon>
    </lineage>
</organism>
<proteinExistence type="predicted"/>
<accession>A0A840HUM9</accession>
<dbReference type="RefSeq" id="WP_184475529.1">
    <property type="nucleotide sequence ID" value="NZ_JACHOV010000007.1"/>
</dbReference>
<dbReference type="EMBL" id="JACHOV010000007">
    <property type="protein sequence ID" value="MBB4641735.1"/>
    <property type="molecule type" value="Genomic_DNA"/>
</dbReference>
<protein>
    <submittedName>
        <fullName evidence="1">Uncharacterized protein</fullName>
    </submittedName>
</protein>